<protein>
    <submittedName>
        <fullName evidence="1">Uncharacterized protein</fullName>
    </submittedName>
</protein>
<accession>A0A127Q9P7</accession>
<organism evidence="1 2">
    <name type="scientific">Collimonas pratensis</name>
    <dbReference type="NCBI Taxonomy" id="279113"/>
    <lineage>
        <taxon>Bacteria</taxon>
        <taxon>Pseudomonadati</taxon>
        <taxon>Pseudomonadota</taxon>
        <taxon>Betaproteobacteria</taxon>
        <taxon>Burkholderiales</taxon>
        <taxon>Oxalobacteraceae</taxon>
        <taxon>Collimonas</taxon>
    </lineage>
</organism>
<proteinExistence type="predicted"/>
<evidence type="ECO:0000313" key="1">
    <source>
        <dbReference type="EMBL" id="AMP06721.1"/>
    </source>
</evidence>
<dbReference type="AlphaFoldDB" id="A0A127Q9P7"/>
<evidence type="ECO:0000313" key="2">
    <source>
        <dbReference type="Proteomes" id="UP000074561"/>
    </source>
</evidence>
<name>A0A127Q9P7_9BURK</name>
<dbReference type="EMBL" id="CP013234">
    <property type="protein sequence ID" value="AMP06721.1"/>
    <property type="molecule type" value="Genomic_DNA"/>
</dbReference>
<reference evidence="1 2" key="1">
    <citation type="submission" date="2015-11" db="EMBL/GenBank/DDBJ databases">
        <title>Exploring the genomic traits of fungus-feeding bacterial genus Collimonas.</title>
        <authorList>
            <person name="Song C."/>
            <person name="Schmidt R."/>
            <person name="de Jager V."/>
            <person name="Krzyzanowska D."/>
            <person name="Jongedijk E."/>
            <person name="Cankar K."/>
            <person name="Beekwilder J."/>
            <person name="van Veen A."/>
            <person name="de Boer W."/>
            <person name="van Veen J.A."/>
            <person name="Garbeva P."/>
        </authorList>
    </citation>
    <scope>NUCLEOTIDE SEQUENCE [LARGE SCALE GENOMIC DNA]</scope>
    <source>
        <strain evidence="1 2">Ter91</strain>
    </source>
</reference>
<gene>
    <name evidence="1" type="ORF">CPter91_4412</name>
</gene>
<dbReference type="Proteomes" id="UP000074561">
    <property type="component" value="Chromosome"/>
</dbReference>
<sequence>MVFLLRASLTEITLKIAKDTTNPITSATIISINVTPR</sequence>
<dbReference type="KEGG" id="cpra:CPter91_4412"/>